<evidence type="ECO:0000259" key="10">
    <source>
        <dbReference type="PROSITE" id="PS50923"/>
    </source>
</evidence>
<keyword evidence="2 8" id="KW-0732">Signal</keyword>
<dbReference type="Gene3D" id="2.10.70.10">
    <property type="entry name" value="Complement Module, domain 1"/>
    <property type="match status" value="1"/>
</dbReference>
<sequence length="400" mass="43363">TMLLIPLPAWLALGILQLPLGRAQECLSQQQALSTVRQMQKLLAAQELLTRAEVGSSLAMSVLTHVCLSTETCPQPVVPLNGRMLGRSMRVGHDVHFVCDAGFRLVGSETRACRHDRTWSGTQPFCRSEVEWGWGTTGSALPRGSSVTQAAGSHRSAPLAAGRAARRLQQWALRLGSRVGNASFSRQPRCAEGRPGSRRCSALMGAPAMLCSVPPDVDECQLFQSSSQTRLCLHNCLNLPGSYRCLCPPGYLLHADRNACEDVNECARKQHNCTQGELCINTFGGHRCVRPKCPPPRHNTSYVKTSAFVRGTPAPWRAEPAAWLPPPSLSTTCLSRPTAPCPASSSRCPPPALWATACASPSWAAGARVSLLCGALTSRQESWCSPALCPGQPHWRWSWR</sequence>
<feature type="signal peptide" evidence="8">
    <location>
        <begin position="1"/>
        <end position="23"/>
    </location>
</feature>
<name>A0A8B9MRR9_9AVES</name>
<organism evidence="11 12">
    <name type="scientific">Accipiter nisus</name>
    <name type="common">Eurasian sparrowhawk</name>
    <dbReference type="NCBI Taxonomy" id="211598"/>
    <lineage>
        <taxon>Eukaryota</taxon>
        <taxon>Metazoa</taxon>
        <taxon>Chordata</taxon>
        <taxon>Craniata</taxon>
        <taxon>Vertebrata</taxon>
        <taxon>Euteleostomi</taxon>
        <taxon>Archelosauria</taxon>
        <taxon>Archosauria</taxon>
        <taxon>Dinosauria</taxon>
        <taxon>Saurischia</taxon>
        <taxon>Theropoda</taxon>
        <taxon>Coelurosauria</taxon>
        <taxon>Aves</taxon>
        <taxon>Neognathae</taxon>
        <taxon>Neoaves</taxon>
        <taxon>Telluraves</taxon>
        <taxon>Accipitrimorphae</taxon>
        <taxon>Accipitriformes</taxon>
        <taxon>Accipitridae</taxon>
        <taxon>Accipitrinae</taxon>
        <taxon>Accipiter</taxon>
    </lineage>
</organism>
<evidence type="ECO:0000256" key="2">
    <source>
        <dbReference type="ARBA" id="ARBA00022729"/>
    </source>
</evidence>
<dbReference type="Proteomes" id="UP000694541">
    <property type="component" value="Unplaced"/>
</dbReference>
<dbReference type="InterPro" id="IPR001881">
    <property type="entry name" value="EGF-like_Ca-bd_dom"/>
</dbReference>
<dbReference type="Gene3D" id="2.10.25.10">
    <property type="entry name" value="Laminin"/>
    <property type="match status" value="2"/>
</dbReference>
<evidence type="ECO:0000256" key="7">
    <source>
        <dbReference type="PROSITE-ProRule" id="PRU00302"/>
    </source>
</evidence>
<reference evidence="11" key="2">
    <citation type="submission" date="2025-09" db="UniProtKB">
        <authorList>
            <consortium name="Ensembl"/>
        </authorList>
    </citation>
    <scope>IDENTIFICATION</scope>
</reference>
<dbReference type="PROSITE" id="PS00010">
    <property type="entry name" value="ASX_HYDROXYL"/>
    <property type="match status" value="1"/>
</dbReference>
<dbReference type="SUPFAM" id="SSF57196">
    <property type="entry name" value="EGF/Laminin"/>
    <property type="match status" value="1"/>
</dbReference>
<comment type="caution">
    <text evidence="6">Lacks conserved residue(s) required for the propagation of feature annotation.</text>
</comment>
<keyword evidence="3" id="KW-0677">Repeat</keyword>
<dbReference type="Ensembl" id="ENSANIT00000012214.1">
    <property type="protein sequence ID" value="ENSANIP00000011807.1"/>
    <property type="gene ID" value="ENSANIG00000007974.1"/>
</dbReference>
<accession>A0A8B9MRR9</accession>
<evidence type="ECO:0000256" key="8">
    <source>
        <dbReference type="SAM" id="SignalP"/>
    </source>
</evidence>
<reference evidence="11" key="1">
    <citation type="submission" date="2025-08" db="UniProtKB">
        <authorList>
            <consortium name="Ensembl"/>
        </authorList>
    </citation>
    <scope>IDENTIFICATION</scope>
</reference>
<dbReference type="InterPro" id="IPR000742">
    <property type="entry name" value="EGF"/>
</dbReference>
<dbReference type="FunFam" id="2.10.25.10:FF:000005">
    <property type="entry name" value="Fibrillin 2"/>
    <property type="match status" value="1"/>
</dbReference>
<evidence type="ECO:0000256" key="1">
    <source>
        <dbReference type="ARBA" id="ARBA00022536"/>
    </source>
</evidence>
<dbReference type="PROSITE" id="PS50923">
    <property type="entry name" value="SUSHI"/>
    <property type="match status" value="1"/>
</dbReference>
<evidence type="ECO:0000259" key="9">
    <source>
        <dbReference type="PROSITE" id="PS50026"/>
    </source>
</evidence>
<dbReference type="CDD" id="cd00054">
    <property type="entry name" value="EGF_CA"/>
    <property type="match status" value="1"/>
</dbReference>
<dbReference type="InterPro" id="IPR035976">
    <property type="entry name" value="Sushi/SCR/CCP_sf"/>
</dbReference>
<dbReference type="InterPro" id="IPR026823">
    <property type="entry name" value="cEGF"/>
</dbReference>
<evidence type="ECO:0000313" key="11">
    <source>
        <dbReference type="Ensembl" id="ENSANIP00000011807.1"/>
    </source>
</evidence>
<dbReference type="Pfam" id="PF12662">
    <property type="entry name" value="cEGF"/>
    <property type="match status" value="1"/>
</dbReference>
<dbReference type="Pfam" id="PF00084">
    <property type="entry name" value="Sushi"/>
    <property type="match status" value="1"/>
</dbReference>
<feature type="disulfide bond" evidence="7">
    <location>
        <begin position="99"/>
        <end position="126"/>
    </location>
</feature>
<feature type="domain" description="EGF-like" evidence="9">
    <location>
        <begin position="216"/>
        <end position="261"/>
    </location>
</feature>
<dbReference type="AlphaFoldDB" id="A0A8B9MRR9"/>
<dbReference type="SMART" id="SM00179">
    <property type="entry name" value="EGF_CA"/>
    <property type="match status" value="2"/>
</dbReference>
<evidence type="ECO:0000256" key="6">
    <source>
        <dbReference type="PROSITE-ProRule" id="PRU00076"/>
    </source>
</evidence>
<feature type="domain" description="Sushi" evidence="10">
    <location>
        <begin position="71"/>
        <end position="128"/>
    </location>
</feature>
<keyword evidence="7" id="KW-0768">Sushi</keyword>
<dbReference type="PANTHER" id="PTHR24034">
    <property type="entry name" value="EGF-LIKE DOMAIN-CONTAINING PROTEIN"/>
    <property type="match status" value="1"/>
</dbReference>
<feature type="chain" id="PRO_5034227691" description="Fibulin 7" evidence="8">
    <location>
        <begin position="24"/>
        <end position="400"/>
    </location>
</feature>
<dbReference type="InterPro" id="IPR000152">
    <property type="entry name" value="EGF-type_Asp/Asn_hydroxyl_site"/>
</dbReference>
<keyword evidence="5" id="KW-0325">Glycoprotein</keyword>
<evidence type="ECO:0000256" key="5">
    <source>
        <dbReference type="ARBA" id="ARBA00023180"/>
    </source>
</evidence>
<dbReference type="InterPro" id="IPR050751">
    <property type="entry name" value="ECM_structural_protein"/>
</dbReference>
<keyword evidence="12" id="KW-1185">Reference proteome</keyword>
<protein>
    <recommendedName>
        <fullName evidence="13">Fibulin 7</fullName>
    </recommendedName>
</protein>
<evidence type="ECO:0000256" key="4">
    <source>
        <dbReference type="ARBA" id="ARBA00023157"/>
    </source>
</evidence>
<dbReference type="SMART" id="SM00181">
    <property type="entry name" value="EGF"/>
    <property type="match status" value="2"/>
</dbReference>
<keyword evidence="1 6" id="KW-0245">EGF-like domain</keyword>
<evidence type="ECO:0008006" key="13">
    <source>
        <dbReference type="Google" id="ProtNLM"/>
    </source>
</evidence>
<dbReference type="CDD" id="cd00033">
    <property type="entry name" value="CCP"/>
    <property type="match status" value="1"/>
</dbReference>
<keyword evidence="4 7" id="KW-1015">Disulfide bond</keyword>
<dbReference type="PANTHER" id="PTHR24034:SF197">
    <property type="entry name" value="FIBULIN-7-LIKE"/>
    <property type="match status" value="1"/>
</dbReference>
<dbReference type="SMART" id="SM00032">
    <property type="entry name" value="CCP"/>
    <property type="match status" value="1"/>
</dbReference>
<dbReference type="GO" id="GO:0005509">
    <property type="term" value="F:calcium ion binding"/>
    <property type="evidence" value="ECO:0007669"/>
    <property type="project" value="InterPro"/>
</dbReference>
<dbReference type="InterPro" id="IPR000436">
    <property type="entry name" value="Sushi_SCR_CCP_dom"/>
</dbReference>
<evidence type="ECO:0000256" key="3">
    <source>
        <dbReference type="ARBA" id="ARBA00022737"/>
    </source>
</evidence>
<dbReference type="PROSITE" id="PS50026">
    <property type="entry name" value="EGF_3"/>
    <property type="match status" value="1"/>
</dbReference>
<evidence type="ECO:0000313" key="12">
    <source>
        <dbReference type="Proteomes" id="UP000694541"/>
    </source>
</evidence>
<proteinExistence type="predicted"/>
<dbReference type="SUPFAM" id="SSF57535">
    <property type="entry name" value="Complement control module/SCR domain"/>
    <property type="match status" value="1"/>
</dbReference>
<dbReference type="PROSITE" id="PS01186">
    <property type="entry name" value="EGF_2"/>
    <property type="match status" value="1"/>
</dbReference>